<gene>
    <name evidence="2" type="ORF">X474_23480</name>
</gene>
<accession>A0A0D2JPW0</accession>
<protein>
    <recommendedName>
        <fullName evidence="4">Tetratricopeptide repeat protein</fullName>
    </recommendedName>
</protein>
<name>A0A0D2JPW0_9BACT</name>
<feature type="repeat" description="TPR" evidence="1">
    <location>
        <begin position="97"/>
        <end position="130"/>
    </location>
</feature>
<organism evidence="2 3">
    <name type="scientific">Dethiosulfatarculus sandiegensis</name>
    <dbReference type="NCBI Taxonomy" id="1429043"/>
    <lineage>
        <taxon>Bacteria</taxon>
        <taxon>Pseudomonadati</taxon>
        <taxon>Thermodesulfobacteriota</taxon>
        <taxon>Desulfarculia</taxon>
        <taxon>Desulfarculales</taxon>
        <taxon>Desulfarculaceae</taxon>
        <taxon>Dethiosulfatarculus</taxon>
    </lineage>
</organism>
<dbReference type="STRING" id="1429043.X474_23480"/>
<evidence type="ECO:0000313" key="3">
    <source>
        <dbReference type="Proteomes" id="UP000032233"/>
    </source>
</evidence>
<dbReference type="AlphaFoldDB" id="A0A0D2JPW0"/>
<dbReference type="SUPFAM" id="SSF48452">
    <property type="entry name" value="TPR-like"/>
    <property type="match status" value="1"/>
</dbReference>
<keyword evidence="1" id="KW-0802">TPR repeat</keyword>
<evidence type="ECO:0000256" key="1">
    <source>
        <dbReference type="PROSITE-ProRule" id="PRU00339"/>
    </source>
</evidence>
<dbReference type="SMART" id="SM00028">
    <property type="entry name" value="TPR"/>
    <property type="match status" value="3"/>
</dbReference>
<dbReference type="RefSeq" id="WP_044351827.1">
    <property type="nucleotide sequence ID" value="NZ_AZAC01000056.1"/>
</dbReference>
<sequence>MNNQIDSPDGFSVPFDLKGADVFAPRTASPDESFDKARELHQAGETEKAVLLLREILAGQPDHRASLELLGRIHMDNQQYDQAVTVHRQLVNYHVDGKTQNALGVSHLMAGEIEMAESALSQAARLNPQSRTYQANLAKVLIMGEKWQEACDHLEKALTNAGSGPRGQLSQLLDHCRQQMGSAIF</sequence>
<dbReference type="InterPro" id="IPR011990">
    <property type="entry name" value="TPR-like_helical_dom_sf"/>
</dbReference>
<reference evidence="2 3" key="1">
    <citation type="submission" date="2013-11" db="EMBL/GenBank/DDBJ databases">
        <title>Metagenomic analysis of a methanogenic consortium involved in long chain n-alkane degradation.</title>
        <authorList>
            <person name="Davidova I.A."/>
            <person name="Callaghan A.V."/>
            <person name="Wawrik B."/>
            <person name="Pruitt S."/>
            <person name="Marks C."/>
            <person name="Duncan K.E."/>
            <person name="Suflita J.M."/>
        </authorList>
    </citation>
    <scope>NUCLEOTIDE SEQUENCE [LARGE SCALE GENOMIC DNA]</scope>
    <source>
        <strain evidence="2 3">SPR</strain>
    </source>
</reference>
<proteinExistence type="predicted"/>
<evidence type="ECO:0000313" key="2">
    <source>
        <dbReference type="EMBL" id="KIX11495.1"/>
    </source>
</evidence>
<keyword evidence="3" id="KW-1185">Reference proteome</keyword>
<comment type="caution">
    <text evidence="2">The sequence shown here is derived from an EMBL/GenBank/DDBJ whole genome shotgun (WGS) entry which is preliminary data.</text>
</comment>
<dbReference type="EMBL" id="AZAC01000056">
    <property type="protein sequence ID" value="KIX11495.1"/>
    <property type="molecule type" value="Genomic_DNA"/>
</dbReference>
<dbReference type="PROSITE" id="PS50005">
    <property type="entry name" value="TPR"/>
    <property type="match status" value="1"/>
</dbReference>
<evidence type="ECO:0008006" key="4">
    <source>
        <dbReference type="Google" id="ProtNLM"/>
    </source>
</evidence>
<dbReference type="Gene3D" id="1.25.40.10">
    <property type="entry name" value="Tetratricopeptide repeat domain"/>
    <property type="match status" value="1"/>
</dbReference>
<dbReference type="InParanoid" id="A0A0D2JPW0"/>
<dbReference type="InterPro" id="IPR019734">
    <property type="entry name" value="TPR_rpt"/>
</dbReference>
<dbReference type="Proteomes" id="UP000032233">
    <property type="component" value="Unassembled WGS sequence"/>
</dbReference>
<dbReference type="Pfam" id="PF14559">
    <property type="entry name" value="TPR_19"/>
    <property type="match status" value="1"/>
</dbReference>
<dbReference type="Pfam" id="PF13432">
    <property type="entry name" value="TPR_16"/>
    <property type="match status" value="1"/>
</dbReference>